<gene>
    <name evidence="1" type="ORF">ACFOD9_10100</name>
</gene>
<name>A0ABV7IPK1_9SPHN</name>
<evidence type="ECO:0000313" key="2">
    <source>
        <dbReference type="Proteomes" id="UP001595604"/>
    </source>
</evidence>
<dbReference type="RefSeq" id="WP_379509988.1">
    <property type="nucleotide sequence ID" value="NZ_JBHRTQ010000008.1"/>
</dbReference>
<dbReference type="EC" id="2.8.2.-" evidence="1"/>
<sequence>MGGPVTADQFIEAARRATGLERFDSDSFREGLEILIADKTRPGQPELTEPFRQFVISALANRLKVTAALDERPELLERAVERPVFVFGLPRTGTTLLNNLLAADPARRSALTWEIDDPVPPPTSATLTSDPRAVARLEQHRALLAAHPEAGRIYRGSPVYPNECLFFTRSDFKSLICESTGSLPTYRDWLFQTDMGSTYAYHKRFLQLHQADAPGIWNLKQPSHGLWLDSLLQTYPDARLVWTHRDPVAALGSFCSLTKVAHQAFSGPVDLAWIAQNQPWQALQHANRPLDWIERNGGERIAHVHYADLIRDPIPAMRRLYAALGDDFTPEAEAAMRAWLADNPQAKFGKHEYRLDEYGLTASQVRGLFECYLSCFDIEPEGV</sequence>
<organism evidence="1 2">
    <name type="scientific">Novosphingobium bradum</name>
    <dbReference type="NCBI Taxonomy" id="1737444"/>
    <lineage>
        <taxon>Bacteria</taxon>
        <taxon>Pseudomonadati</taxon>
        <taxon>Pseudomonadota</taxon>
        <taxon>Alphaproteobacteria</taxon>
        <taxon>Sphingomonadales</taxon>
        <taxon>Sphingomonadaceae</taxon>
        <taxon>Novosphingobium</taxon>
    </lineage>
</organism>
<dbReference type="EMBL" id="JBHRTQ010000008">
    <property type="protein sequence ID" value="MFC3174603.1"/>
    <property type="molecule type" value="Genomic_DNA"/>
</dbReference>
<proteinExistence type="predicted"/>
<keyword evidence="2" id="KW-1185">Reference proteome</keyword>
<dbReference type="Pfam" id="PF13469">
    <property type="entry name" value="Sulfotransfer_3"/>
    <property type="match status" value="1"/>
</dbReference>
<dbReference type="InterPro" id="IPR052736">
    <property type="entry name" value="Stf3_sulfotransferase"/>
</dbReference>
<dbReference type="Proteomes" id="UP001595604">
    <property type="component" value="Unassembled WGS sequence"/>
</dbReference>
<keyword evidence="1" id="KW-0808">Transferase</keyword>
<reference evidence="2" key="1">
    <citation type="journal article" date="2019" name="Int. J. Syst. Evol. Microbiol.">
        <title>The Global Catalogue of Microorganisms (GCM) 10K type strain sequencing project: providing services to taxonomists for standard genome sequencing and annotation.</title>
        <authorList>
            <consortium name="The Broad Institute Genomics Platform"/>
            <consortium name="The Broad Institute Genome Sequencing Center for Infectious Disease"/>
            <person name="Wu L."/>
            <person name="Ma J."/>
        </authorList>
    </citation>
    <scope>NUCLEOTIDE SEQUENCE [LARGE SCALE GENOMIC DNA]</scope>
    <source>
        <strain evidence="2">KCTC 42984</strain>
    </source>
</reference>
<protein>
    <submittedName>
        <fullName evidence="1">Sulfotransferase family protein</fullName>
        <ecNumber evidence="1">2.8.2.-</ecNumber>
    </submittedName>
</protein>
<dbReference type="GO" id="GO:0016740">
    <property type="term" value="F:transferase activity"/>
    <property type="evidence" value="ECO:0007669"/>
    <property type="project" value="UniProtKB-KW"/>
</dbReference>
<evidence type="ECO:0000313" key="1">
    <source>
        <dbReference type="EMBL" id="MFC3174603.1"/>
    </source>
</evidence>
<dbReference type="PANTHER" id="PTHR36451:SF1">
    <property type="entry name" value="OMEGA-HYDROXY-BETA-DIHYDROMENAQUINONE-9 SULFOTRANSFERASE STF3"/>
    <property type="match status" value="1"/>
</dbReference>
<comment type="caution">
    <text evidence="1">The sequence shown here is derived from an EMBL/GenBank/DDBJ whole genome shotgun (WGS) entry which is preliminary data.</text>
</comment>
<dbReference type="Gene3D" id="3.40.50.300">
    <property type="entry name" value="P-loop containing nucleotide triphosphate hydrolases"/>
    <property type="match status" value="1"/>
</dbReference>
<dbReference type="SUPFAM" id="SSF52540">
    <property type="entry name" value="P-loop containing nucleoside triphosphate hydrolases"/>
    <property type="match status" value="1"/>
</dbReference>
<dbReference type="InterPro" id="IPR027417">
    <property type="entry name" value="P-loop_NTPase"/>
</dbReference>
<dbReference type="PANTHER" id="PTHR36451">
    <property type="entry name" value="PAPS-DEPENDENT SULFOTRANSFERASE STF3"/>
    <property type="match status" value="1"/>
</dbReference>
<accession>A0ABV7IPK1</accession>